<name>A0A2M9CCI4_9CELL</name>
<dbReference type="EMBL" id="PGFE01000006">
    <property type="protein sequence ID" value="PJJ69033.1"/>
    <property type="molecule type" value="Genomic_DNA"/>
</dbReference>
<dbReference type="PANTHER" id="PTHR33393:SF13">
    <property type="entry name" value="PGA BIOSYNTHESIS PROTEIN CAPA"/>
    <property type="match status" value="1"/>
</dbReference>
<feature type="compositionally biased region" description="Low complexity" evidence="2">
    <location>
        <begin position="427"/>
        <end position="447"/>
    </location>
</feature>
<dbReference type="RefSeq" id="WP_100423986.1">
    <property type="nucleotide sequence ID" value="NZ_BOOX01000008.1"/>
</dbReference>
<dbReference type="OrthoDB" id="9810718at2"/>
<evidence type="ECO:0000313" key="4">
    <source>
        <dbReference type="EMBL" id="PJJ69033.1"/>
    </source>
</evidence>
<evidence type="ECO:0000259" key="3">
    <source>
        <dbReference type="SMART" id="SM00854"/>
    </source>
</evidence>
<comment type="similarity">
    <text evidence="1">Belongs to the CapA family.</text>
</comment>
<dbReference type="Gene3D" id="3.60.21.10">
    <property type="match status" value="1"/>
</dbReference>
<dbReference type="InterPro" id="IPR019079">
    <property type="entry name" value="Capsule_synth_CapA"/>
</dbReference>
<organism evidence="4 5">
    <name type="scientific">Sediminihabitans luteus</name>
    <dbReference type="NCBI Taxonomy" id="1138585"/>
    <lineage>
        <taxon>Bacteria</taxon>
        <taxon>Bacillati</taxon>
        <taxon>Actinomycetota</taxon>
        <taxon>Actinomycetes</taxon>
        <taxon>Micrococcales</taxon>
        <taxon>Cellulomonadaceae</taxon>
        <taxon>Sediminihabitans</taxon>
    </lineage>
</organism>
<evidence type="ECO:0000256" key="1">
    <source>
        <dbReference type="ARBA" id="ARBA00005662"/>
    </source>
</evidence>
<protein>
    <submittedName>
        <fullName evidence="4">Poly-gamma-glutamate synthesis protein (Capsule biosynthesis protein)</fullName>
    </submittedName>
</protein>
<dbReference type="AlphaFoldDB" id="A0A2M9CCI4"/>
<dbReference type="PANTHER" id="PTHR33393">
    <property type="entry name" value="POLYGLUTAMINE SYNTHESIS ACCESSORY PROTEIN RV0574C-RELATED"/>
    <property type="match status" value="1"/>
</dbReference>
<dbReference type="InterPro" id="IPR029052">
    <property type="entry name" value="Metallo-depent_PP-like"/>
</dbReference>
<dbReference type="CDD" id="cd07381">
    <property type="entry name" value="MPP_CapA"/>
    <property type="match status" value="1"/>
</dbReference>
<sequence length="447" mass="45532">MTRHFRRRRRPRRLVAGTVVATFALVVGGALGTVLFDEPPASVQASGSPQVAVAATQEPSPTPTPQAATFTIVATGDVLPHTPVNASARTADGGYDFSDLLAGADPWVSGADLALCHMEVPVTPAGEQASGYPRFAALPQIVGDLAEQGWDGCSTASNHSVDRGFAGVEATLDTFDAAGLGHTGTARTAAEAALPQLYRLERAGRTLTVAHISAAYGTNGLPVPAEQPWSVNLIDTAAIVQQATAARAAGADLVVVSLHAGVEYTTTLTDQQVQVTHDLAASGAVDLVIGHHAHVPQAIERLDGGPDGAGLWVAYGLGNYVSNQDASCCSPATSNGILMTATVVQEPGAPAHVTGVEWSATTVDTADHHHVHVLEDVAGGVGTLSAATVADRLAAVRSVVGTDAPERTTPPTPTGPPPVVVPREETPVPTATAPSVPTSPDSASPDA</sequence>
<comment type="caution">
    <text evidence="4">The sequence shown here is derived from an EMBL/GenBank/DDBJ whole genome shotgun (WGS) entry which is preliminary data.</text>
</comment>
<dbReference type="Proteomes" id="UP000231693">
    <property type="component" value="Unassembled WGS sequence"/>
</dbReference>
<dbReference type="Pfam" id="PF09587">
    <property type="entry name" value="PGA_cap"/>
    <property type="match status" value="1"/>
</dbReference>
<gene>
    <name evidence="4" type="ORF">CLV28_2842</name>
</gene>
<proteinExistence type="inferred from homology"/>
<dbReference type="InterPro" id="IPR052169">
    <property type="entry name" value="CW_Biosynth-Accessory"/>
</dbReference>
<dbReference type="SMART" id="SM00854">
    <property type="entry name" value="PGA_cap"/>
    <property type="match status" value="1"/>
</dbReference>
<feature type="region of interest" description="Disordered" evidence="2">
    <location>
        <begin position="401"/>
        <end position="447"/>
    </location>
</feature>
<evidence type="ECO:0000256" key="2">
    <source>
        <dbReference type="SAM" id="MobiDB-lite"/>
    </source>
</evidence>
<keyword evidence="5" id="KW-1185">Reference proteome</keyword>
<accession>A0A2M9CCI4</accession>
<dbReference type="SUPFAM" id="SSF56300">
    <property type="entry name" value="Metallo-dependent phosphatases"/>
    <property type="match status" value="1"/>
</dbReference>
<feature type="domain" description="Capsule synthesis protein CapA" evidence="3">
    <location>
        <begin position="71"/>
        <end position="324"/>
    </location>
</feature>
<evidence type="ECO:0000313" key="5">
    <source>
        <dbReference type="Proteomes" id="UP000231693"/>
    </source>
</evidence>
<feature type="compositionally biased region" description="Pro residues" evidence="2">
    <location>
        <begin position="408"/>
        <end position="420"/>
    </location>
</feature>
<reference evidence="4 5" key="1">
    <citation type="submission" date="2017-11" db="EMBL/GenBank/DDBJ databases">
        <title>Genomic Encyclopedia of Archaeal and Bacterial Type Strains, Phase II (KMG-II): From Individual Species to Whole Genera.</title>
        <authorList>
            <person name="Goeker M."/>
        </authorList>
    </citation>
    <scope>NUCLEOTIDE SEQUENCE [LARGE SCALE GENOMIC DNA]</scope>
    <source>
        <strain evidence="4 5">DSM 25478</strain>
    </source>
</reference>